<name>A0ABT9IVE6_9BACL</name>
<accession>A0ABT9IVE6</accession>
<sequence>MGVFDESICDCCVCPMQCVLDKLIGEQVFVRSLLGPPLSTTINDVRDFLLFTTNGVIPI</sequence>
<dbReference type="Proteomes" id="UP001231941">
    <property type="component" value="Unassembled WGS sequence"/>
</dbReference>
<reference evidence="1 2" key="1">
    <citation type="submission" date="2023-08" db="EMBL/GenBank/DDBJ databases">
        <authorList>
            <person name="Park J.-S."/>
        </authorList>
    </citation>
    <scope>NUCLEOTIDE SEQUENCE [LARGE SCALE GENOMIC DNA]</scope>
    <source>
        <strain evidence="1 2">2205SS18-9</strain>
    </source>
</reference>
<gene>
    <name evidence="1" type="ORF">Q5Y73_03910</name>
</gene>
<evidence type="ECO:0000313" key="2">
    <source>
        <dbReference type="Proteomes" id="UP001231941"/>
    </source>
</evidence>
<dbReference type="EMBL" id="JAVAMP010000001">
    <property type="protein sequence ID" value="MDP5273238.1"/>
    <property type="molecule type" value="Genomic_DNA"/>
</dbReference>
<organism evidence="1 2">
    <name type="scientific">Chengkuizengella axinellae</name>
    <dbReference type="NCBI Taxonomy" id="3064388"/>
    <lineage>
        <taxon>Bacteria</taxon>
        <taxon>Bacillati</taxon>
        <taxon>Bacillota</taxon>
        <taxon>Bacilli</taxon>
        <taxon>Bacillales</taxon>
        <taxon>Paenibacillaceae</taxon>
        <taxon>Chengkuizengella</taxon>
    </lineage>
</organism>
<evidence type="ECO:0000313" key="1">
    <source>
        <dbReference type="EMBL" id="MDP5273238.1"/>
    </source>
</evidence>
<proteinExistence type="predicted"/>
<protein>
    <submittedName>
        <fullName evidence="1">Uncharacterized protein</fullName>
    </submittedName>
</protein>
<dbReference type="RefSeq" id="WP_305990522.1">
    <property type="nucleotide sequence ID" value="NZ_JAVAMP010000001.1"/>
</dbReference>
<keyword evidence="2" id="KW-1185">Reference proteome</keyword>
<comment type="caution">
    <text evidence="1">The sequence shown here is derived from an EMBL/GenBank/DDBJ whole genome shotgun (WGS) entry which is preliminary data.</text>
</comment>